<evidence type="ECO:0000256" key="6">
    <source>
        <dbReference type="SAM" id="SignalP"/>
    </source>
</evidence>
<evidence type="ECO:0000256" key="2">
    <source>
        <dbReference type="ARBA" id="ARBA00005336"/>
    </source>
</evidence>
<dbReference type="InterPro" id="IPR001764">
    <property type="entry name" value="Glyco_hydro_3_N"/>
</dbReference>
<comment type="catalytic activity">
    <reaction evidence="1">
        <text>Hydrolysis of terminal non-reducing N-acetyl-D-hexosamine residues in N-acetyl-beta-D-hexosaminides.</text>
        <dbReference type="EC" id="3.2.1.52"/>
    </reaction>
</comment>
<dbReference type="OrthoDB" id="9805821at2"/>
<dbReference type="Gene3D" id="3.40.50.1700">
    <property type="entry name" value="Glycoside hydrolase family 3 C-terminal domain"/>
    <property type="match status" value="2"/>
</dbReference>
<dbReference type="InterPro" id="IPR017853">
    <property type="entry name" value="GH"/>
</dbReference>
<feature type="signal peptide" evidence="6">
    <location>
        <begin position="1"/>
        <end position="24"/>
    </location>
</feature>
<evidence type="ECO:0000259" key="7">
    <source>
        <dbReference type="Pfam" id="PF00933"/>
    </source>
</evidence>
<dbReference type="GO" id="GO:0004563">
    <property type="term" value="F:beta-N-acetylhexosaminidase activity"/>
    <property type="evidence" value="ECO:0007669"/>
    <property type="project" value="UniProtKB-EC"/>
</dbReference>
<feature type="chain" id="PRO_5026298238" description="beta-N-acetylhexosaminidase" evidence="6">
    <location>
        <begin position="25"/>
        <end position="538"/>
    </location>
</feature>
<evidence type="ECO:0000256" key="5">
    <source>
        <dbReference type="ARBA" id="ARBA00023295"/>
    </source>
</evidence>
<dbReference type="PANTHER" id="PTHR30480">
    <property type="entry name" value="BETA-HEXOSAMINIDASE-RELATED"/>
    <property type="match status" value="1"/>
</dbReference>
<evidence type="ECO:0000256" key="1">
    <source>
        <dbReference type="ARBA" id="ARBA00001231"/>
    </source>
</evidence>
<dbReference type="InterPro" id="IPR036962">
    <property type="entry name" value="Glyco_hydro_3_N_sf"/>
</dbReference>
<dbReference type="Gene3D" id="3.20.20.300">
    <property type="entry name" value="Glycoside hydrolase, family 3, N-terminal domain"/>
    <property type="match status" value="1"/>
</dbReference>
<gene>
    <name evidence="8" type="ORF">GQ466_11140</name>
</gene>
<evidence type="ECO:0000313" key="8">
    <source>
        <dbReference type="EMBL" id="MXQ64592.1"/>
    </source>
</evidence>
<evidence type="ECO:0000256" key="4">
    <source>
        <dbReference type="ARBA" id="ARBA00022801"/>
    </source>
</evidence>
<protein>
    <recommendedName>
        <fullName evidence="3">beta-N-acetylhexosaminidase</fullName>
        <ecNumber evidence="3">3.2.1.52</ecNumber>
    </recommendedName>
</protein>
<dbReference type="EMBL" id="WUTW01000002">
    <property type="protein sequence ID" value="MXQ64592.1"/>
    <property type="molecule type" value="Genomic_DNA"/>
</dbReference>
<evidence type="ECO:0000256" key="3">
    <source>
        <dbReference type="ARBA" id="ARBA00012663"/>
    </source>
</evidence>
<keyword evidence="5" id="KW-0326">Glycosidase</keyword>
<dbReference type="GO" id="GO:0005975">
    <property type="term" value="P:carbohydrate metabolic process"/>
    <property type="evidence" value="ECO:0007669"/>
    <property type="project" value="InterPro"/>
</dbReference>
<evidence type="ECO:0000313" key="9">
    <source>
        <dbReference type="Proteomes" id="UP000431901"/>
    </source>
</evidence>
<dbReference type="InterPro" id="IPR050226">
    <property type="entry name" value="NagZ_Beta-hexosaminidase"/>
</dbReference>
<dbReference type="GO" id="GO:0009254">
    <property type="term" value="P:peptidoglycan turnover"/>
    <property type="evidence" value="ECO:0007669"/>
    <property type="project" value="TreeGrafter"/>
</dbReference>
<dbReference type="InterPro" id="IPR036881">
    <property type="entry name" value="Glyco_hydro_3_C_sf"/>
</dbReference>
<organism evidence="8 9">
    <name type="scientific">Actinomadura rayongensis</name>
    <dbReference type="NCBI Taxonomy" id="1429076"/>
    <lineage>
        <taxon>Bacteria</taxon>
        <taxon>Bacillati</taxon>
        <taxon>Actinomycetota</taxon>
        <taxon>Actinomycetes</taxon>
        <taxon>Streptosporangiales</taxon>
        <taxon>Thermomonosporaceae</taxon>
        <taxon>Actinomadura</taxon>
    </lineage>
</organism>
<accession>A0A6I4WCV9</accession>
<keyword evidence="4" id="KW-0378">Hydrolase</keyword>
<comment type="caution">
    <text evidence="8">The sequence shown here is derived from an EMBL/GenBank/DDBJ whole genome shotgun (WGS) entry which is preliminary data.</text>
</comment>
<dbReference type="PANTHER" id="PTHR30480:SF13">
    <property type="entry name" value="BETA-HEXOSAMINIDASE"/>
    <property type="match status" value="1"/>
</dbReference>
<comment type="similarity">
    <text evidence="2">Belongs to the glycosyl hydrolase 3 family.</text>
</comment>
<dbReference type="Pfam" id="PF00933">
    <property type="entry name" value="Glyco_hydro_3"/>
    <property type="match status" value="1"/>
</dbReference>
<dbReference type="Proteomes" id="UP000431901">
    <property type="component" value="Unassembled WGS sequence"/>
</dbReference>
<sequence length="538" mass="55321">MRSSRCAALLAAAAVVLPLAGCNADPSDGMSGTSASPTPSSAWIAGYLRDMSLREKVGQLFVPAFSTPAAARSMVRRYDVGGLIYFPRNMKSPSATAALSNDLQKAARTPLLLGVDEEQGIVSRASFLTDFPGNMALGAGRSATDARAAARVTGTELRAVGINQNYAPDADVNVNPGNPVIGVRSFGADPKLVASLVGASVAGYQDAGVAATAKHFPGHGDTNVDSHTGLPVIRHSVSQWNRIDAPPFRAAVGAGVDAIMSAHIVVPRLDRSGKPSTLSSGVLTGMLRGKLGFQGVIITDSLLMAGVREKYGDASVPVRAIQAGADQLLMPPSLPKAFDAVLKAVQKGTISQRRLDESVTRILRLKERRGLFKGQTADPRKAQAAMRTAAHRRVATTVAEHSITLVRNDGGTLPLRRRSAFVTGPGSGPLRTALRAQGVRVVGSARMADVSVVTVLNGRPAIPAGGKPAVVVALARPYALNGAGGAKAAVAAYSASGVSVKAVARVLSGKLSPTGKLPVKAAGKPIGHGLTYAASSSP</sequence>
<proteinExistence type="inferred from homology"/>
<dbReference type="SUPFAM" id="SSF52279">
    <property type="entry name" value="Beta-D-glucan exohydrolase, C-terminal domain"/>
    <property type="match status" value="1"/>
</dbReference>
<feature type="domain" description="Glycoside hydrolase family 3 N-terminal" evidence="7">
    <location>
        <begin position="53"/>
        <end position="365"/>
    </location>
</feature>
<name>A0A6I4WCV9_9ACTN</name>
<keyword evidence="6" id="KW-0732">Signal</keyword>
<dbReference type="FunFam" id="3.20.20.300:FF:000014">
    <property type="entry name" value="Beta-hexosaminidase, lipoprotein"/>
    <property type="match status" value="1"/>
</dbReference>
<dbReference type="RefSeq" id="WP_161102803.1">
    <property type="nucleotide sequence ID" value="NZ_JBHLYI010000001.1"/>
</dbReference>
<dbReference type="SUPFAM" id="SSF51445">
    <property type="entry name" value="(Trans)glycosidases"/>
    <property type="match status" value="1"/>
</dbReference>
<reference evidence="8 9" key="1">
    <citation type="submission" date="2019-12" db="EMBL/GenBank/DDBJ databases">
        <title>Nocardia macrotermitis sp. nov. and Nocardia aurantia sp. nov., isolated from the gut of the fungus growing-termite Macrotermes natalensis.</title>
        <authorList>
            <person name="Christine B."/>
            <person name="Rene B."/>
        </authorList>
    </citation>
    <scope>NUCLEOTIDE SEQUENCE [LARGE SCALE GENOMIC DNA]</scope>
    <source>
        <strain evidence="8 9">DSM 102126</strain>
    </source>
</reference>
<keyword evidence="9" id="KW-1185">Reference proteome</keyword>
<dbReference type="AlphaFoldDB" id="A0A6I4WCV9"/>
<dbReference type="EC" id="3.2.1.52" evidence="3"/>